<dbReference type="InterPro" id="IPR008979">
    <property type="entry name" value="Galactose-bd-like_sf"/>
</dbReference>
<dbReference type="RefSeq" id="XP_046044133.1">
    <property type="nucleotide sequence ID" value="XM_046198188.1"/>
</dbReference>
<protein>
    <submittedName>
        <fullName evidence="1">Uncharacterized protein</fullName>
    </submittedName>
</protein>
<dbReference type="Proteomes" id="UP000720189">
    <property type="component" value="Unassembled WGS sequence"/>
</dbReference>
<proteinExistence type="predicted"/>
<dbReference type="EMBL" id="JAGMUX010000018">
    <property type="protein sequence ID" value="KAH7233788.1"/>
    <property type="molecule type" value="Genomic_DNA"/>
</dbReference>
<accession>A0A9P9JR01</accession>
<keyword evidence="2" id="KW-1185">Reference proteome</keyword>
<evidence type="ECO:0000313" key="2">
    <source>
        <dbReference type="Proteomes" id="UP000720189"/>
    </source>
</evidence>
<dbReference type="AlphaFoldDB" id="A0A9P9JR01"/>
<comment type="caution">
    <text evidence="1">The sequence shown here is derived from an EMBL/GenBank/DDBJ whole genome shotgun (WGS) entry which is preliminary data.</text>
</comment>
<gene>
    <name evidence="1" type="ORF">BKA55DRAFT_679798</name>
</gene>
<dbReference type="Gene3D" id="2.60.120.380">
    <property type="match status" value="1"/>
</dbReference>
<dbReference type="SUPFAM" id="SSF49785">
    <property type="entry name" value="Galactose-binding domain-like"/>
    <property type="match status" value="1"/>
</dbReference>
<evidence type="ECO:0000313" key="1">
    <source>
        <dbReference type="EMBL" id="KAH7233788.1"/>
    </source>
</evidence>
<sequence>MVNPTDTSSGYGIGVINEESEKPFVTEIPVPPSVRNSLTLKLTMTYADVPGAALSNGLNLVVKAGDRERHGNQGQQEFDNTAAGSFDRRNNVEQVIWPQIPGDNVKIIIKPYRLDRVRVEMKCASLSESFTKALYLLALRPRTQFSALVVPSGTFNNVPNKPNLASQVGKPNQVKFSLFRPARLASHIWHLVFPIYRVNWPRKVAKYGSGDNFRGGVVSPPLYLGT</sequence>
<name>A0A9P9JR01_FUSRE</name>
<dbReference type="OrthoDB" id="10256524at2759"/>
<organism evidence="1 2">
    <name type="scientific">Fusarium redolens</name>
    <dbReference type="NCBI Taxonomy" id="48865"/>
    <lineage>
        <taxon>Eukaryota</taxon>
        <taxon>Fungi</taxon>
        <taxon>Dikarya</taxon>
        <taxon>Ascomycota</taxon>
        <taxon>Pezizomycotina</taxon>
        <taxon>Sordariomycetes</taxon>
        <taxon>Hypocreomycetidae</taxon>
        <taxon>Hypocreales</taxon>
        <taxon>Nectriaceae</taxon>
        <taxon>Fusarium</taxon>
        <taxon>Fusarium redolens species complex</taxon>
    </lineage>
</organism>
<dbReference type="GeneID" id="70228142"/>
<reference evidence="1" key="1">
    <citation type="journal article" date="2021" name="Nat. Commun.">
        <title>Genetic determinants of endophytism in the Arabidopsis root mycobiome.</title>
        <authorList>
            <person name="Mesny F."/>
            <person name="Miyauchi S."/>
            <person name="Thiergart T."/>
            <person name="Pickel B."/>
            <person name="Atanasova L."/>
            <person name="Karlsson M."/>
            <person name="Huettel B."/>
            <person name="Barry K.W."/>
            <person name="Haridas S."/>
            <person name="Chen C."/>
            <person name="Bauer D."/>
            <person name="Andreopoulos W."/>
            <person name="Pangilinan J."/>
            <person name="LaButti K."/>
            <person name="Riley R."/>
            <person name="Lipzen A."/>
            <person name="Clum A."/>
            <person name="Drula E."/>
            <person name="Henrissat B."/>
            <person name="Kohler A."/>
            <person name="Grigoriev I.V."/>
            <person name="Martin F.M."/>
            <person name="Hacquard S."/>
        </authorList>
    </citation>
    <scope>NUCLEOTIDE SEQUENCE</scope>
    <source>
        <strain evidence="1">MPI-CAGE-AT-0023</strain>
    </source>
</reference>